<dbReference type="EMBL" id="JBEAFC010000007">
    <property type="protein sequence ID" value="KAL1547566.1"/>
    <property type="molecule type" value="Genomic_DNA"/>
</dbReference>
<organism evidence="1 2">
    <name type="scientific">Salvia divinorum</name>
    <name type="common">Maria pastora</name>
    <name type="synonym">Diviner's sage</name>
    <dbReference type="NCBI Taxonomy" id="28513"/>
    <lineage>
        <taxon>Eukaryota</taxon>
        <taxon>Viridiplantae</taxon>
        <taxon>Streptophyta</taxon>
        <taxon>Embryophyta</taxon>
        <taxon>Tracheophyta</taxon>
        <taxon>Spermatophyta</taxon>
        <taxon>Magnoliopsida</taxon>
        <taxon>eudicotyledons</taxon>
        <taxon>Gunneridae</taxon>
        <taxon>Pentapetalae</taxon>
        <taxon>asterids</taxon>
        <taxon>lamiids</taxon>
        <taxon>Lamiales</taxon>
        <taxon>Lamiaceae</taxon>
        <taxon>Nepetoideae</taxon>
        <taxon>Mentheae</taxon>
        <taxon>Salviinae</taxon>
        <taxon>Salvia</taxon>
        <taxon>Salvia subgen. Calosphace</taxon>
    </lineage>
</organism>
<evidence type="ECO:0000313" key="2">
    <source>
        <dbReference type="Proteomes" id="UP001567538"/>
    </source>
</evidence>
<accession>A0ABD1GTT6</accession>
<comment type="caution">
    <text evidence="1">The sequence shown here is derived from an EMBL/GenBank/DDBJ whole genome shotgun (WGS) entry which is preliminary data.</text>
</comment>
<dbReference type="AlphaFoldDB" id="A0ABD1GTT6"/>
<gene>
    <name evidence="1" type="ORF">AAHA92_15907</name>
</gene>
<keyword evidence="2" id="KW-1185">Reference proteome</keyword>
<name>A0ABD1GTT6_SALDI</name>
<proteinExistence type="predicted"/>
<reference evidence="1 2" key="1">
    <citation type="submission" date="2024-06" db="EMBL/GenBank/DDBJ databases">
        <title>A chromosome level genome sequence of Diviner's sage (Salvia divinorum).</title>
        <authorList>
            <person name="Ford S.A."/>
            <person name="Ro D.-K."/>
            <person name="Ness R.W."/>
            <person name="Phillips M.A."/>
        </authorList>
    </citation>
    <scope>NUCLEOTIDE SEQUENCE [LARGE SCALE GENOMIC DNA]</scope>
    <source>
        <strain evidence="1">SAF-2024a</strain>
        <tissue evidence="1">Leaf</tissue>
    </source>
</reference>
<sequence>MSFHSSFFGIYERFSVIRGGLTLRLVMYMIQGALFFASYESFKSLFSLDFPRPSTQALQHEQKSKDDLEILPSAISVAA</sequence>
<protein>
    <submittedName>
        <fullName evidence="1">S-adenosylmethionine mitochondrial carrier protein-like isoform X3</fullName>
    </submittedName>
</protein>
<dbReference type="Proteomes" id="UP001567538">
    <property type="component" value="Unassembled WGS sequence"/>
</dbReference>
<evidence type="ECO:0000313" key="1">
    <source>
        <dbReference type="EMBL" id="KAL1547566.1"/>
    </source>
</evidence>